<feature type="region of interest" description="Disordered" evidence="3">
    <location>
        <begin position="1920"/>
        <end position="1955"/>
    </location>
</feature>
<feature type="compositionally biased region" description="Polar residues" evidence="3">
    <location>
        <begin position="893"/>
        <end position="910"/>
    </location>
</feature>
<feature type="compositionally biased region" description="Polar residues" evidence="3">
    <location>
        <begin position="462"/>
        <end position="473"/>
    </location>
</feature>
<feature type="compositionally biased region" description="Basic and acidic residues" evidence="3">
    <location>
        <begin position="474"/>
        <end position="483"/>
    </location>
</feature>
<dbReference type="Gene3D" id="1.10.533.10">
    <property type="entry name" value="Death Domain, Fas"/>
    <property type="match status" value="1"/>
</dbReference>
<feature type="compositionally biased region" description="Polar residues" evidence="3">
    <location>
        <begin position="1086"/>
        <end position="1108"/>
    </location>
</feature>
<feature type="compositionally biased region" description="Basic and acidic residues" evidence="3">
    <location>
        <begin position="5006"/>
        <end position="5019"/>
    </location>
</feature>
<feature type="compositionally biased region" description="Basic and acidic residues" evidence="3">
    <location>
        <begin position="610"/>
        <end position="623"/>
    </location>
</feature>
<feature type="region of interest" description="Disordered" evidence="3">
    <location>
        <begin position="3920"/>
        <end position="3939"/>
    </location>
</feature>
<feature type="compositionally biased region" description="Polar residues" evidence="3">
    <location>
        <begin position="2995"/>
        <end position="3016"/>
    </location>
</feature>
<evidence type="ECO:0000313" key="6">
    <source>
        <dbReference type="Proteomes" id="UP000438429"/>
    </source>
</evidence>
<feature type="compositionally biased region" description="Low complexity" evidence="3">
    <location>
        <begin position="264"/>
        <end position="279"/>
    </location>
</feature>
<feature type="region of interest" description="Disordered" evidence="3">
    <location>
        <begin position="3680"/>
        <end position="3711"/>
    </location>
</feature>
<feature type="region of interest" description="Disordered" evidence="3">
    <location>
        <begin position="2804"/>
        <end position="2836"/>
    </location>
</feature>
<proteinExistence type="predicted"/>
<feature type="compositionally biased region" description="Acidic residues" evidence="3">
    <location>
        <begin position="1027"/>
        <end position="1036"/>
    </location>
</feature>
<feature type="compositionally biased region" description="Basic and acidic residues" evidence="3">
    <location>
        <begin position="701"/>
        <end position="718"/>
    </location>
</feature>
<feature type="region of interest" description="Disordered" evidence="3">
    <location>
        <begin position="1027"/>
        <end position="1055"/>
    </location>
</feature>
<keyword evidence="1" id="KW-0677">Repeat</keyword>
<feature type="compositionally biased region" description="Basic and acidic residues" evidence="3">
    <location>
        <begin position="911"/>
        <end position="921"/>
    </location>
</feature>
<dbReference type="Pfam" id="PF00531">
    <property type="entry name" value="Death"/>
    <property type="match status" value="1"/>
</dbReference>
<dbReference type="FunFam" id="1.10.533.10:FF:000002">
    <property type="entry name" value="Ankyrin-3 isoform 2"/>
    <property type="match status" value="1"/>
</dbReference>
<dbReference type="PANTHER" id="PTHR24123">
    <property type="entry name" value="ANKYRIN REPEAT-CONTAINING"/>
    <property type="match status" value="1"/>
</dbReference>
<gene>
    <name evidence="5" type="ORF">F2P81_009496</name>
</gene>
<dbReference type="Proteomes" id="UP000438429">
    <property type="component" value="Unassembled WGS sequence"/>
</dbReference>
<evidence type="ECO:0000256" key="3">
    <source>
        <dbReference type="SAM" id="MobiDB-lite"/>
    </source>
</evidence>
<accession>A0A6A4TA59</accession>
<feature type="compositionally biased region" description="Low complexity" evidence="3">
    <location>
        <begin position="1332"/>
        <end position="1346"/>
    </location>
</feature>
<dbReference type="InterPro" id="IPR000488">
    <property type="entry name" value="Death_dom"/>
</dbReference>
<feature type="compositionally biased region" description="Acidic residues" evidence="3">
    <location>
        <begin position="3443"/>
        <end position="3452"/>
    </location>
</feature>
<dbReference type="GO" id="GO:0007165">
    <property type="term" value="P:signal transduction"/>
    <property type="evidence" value="ECO:0007669"/>
    <property type="project" value="InterPro"/>
</dbReference>
<feature type="compositionally biased region" description="Basic and acidic residues" evidence="3">
    <location>
        <begin position="1178"/>
        <end position="1192"/>
    </location>
</feature>
<feature type="region of interest" description="Disordered" evidence="3">
    <location>
        <begin position="2111"/>
        <end position="2132"/>
    </location>
</feature>
<feature type="region of interest" description="Disordered" evidence="3">
    <location>
        <begin position="864"/>
        <end position="974"/>
    </location>
</feature>
<feature type="compositionally biased region" description="Basic and acidic residues" evidence="3">
    <location>
        <begin position="287"/>
        <end position="304"/>
    </location>
</feature>
<name>A0A6A4TA59_SCOMX</name>
<feature type="region of interest" description="Disordered" evidence="3">
    <location>
        <begin position="1729"/>
        <end position="1758"/>
    </location>
</feature>
<keyword evidence="2" id="KW-0040">ANK repeat</keyword>
<dbReference type="SUPFAM" id="SSF47986">
    <property type="entry name" value="DEATH domain"/>
    <property type="match status" value="1"/>
</dbReference>
<feature type="region of interest" description="Disordered" evidence="3">
    <location>
        <begin position="811"/>
        <end position="835"/>
    </location>
</feature>
<feature type="compositionally biased region" description="Polar residues" evidence="3">
    <location>
        <begin position="3036"/>
        <end position="3055"/>
    </location>
</feature>
<feature type="region of interest" description="Disordered" evidence="3">
    <location>
        <begin position="1687"/>
        <end position="1716"/>
    </location>
</feature>
<evidence type="ECO:0000256" key="1">
    <source>
        <dbReference type="ARBA" id="ARBA00022737"/>
    </source>
</evidence>
<feature type="region of interest" description="Disordered" evidence="3">
    <location>
        <begin position="4818"/>
        <end position="4838"/>
    </location>
</feature>
<feature type="compositionally biased region" description="Polar residues" evidence="3">
    <location>
        <begin position="725"/>
        <end position="747"/>
    </location>
</feature>
<reference evidence="5 6" key="1">
    <citation type="submission" date="2019-06" db="EMBL/GenBank/DDBJ databases">
        <title>Draft genomes of female and male turbot (Scophthalmus maximus).</title>
        <authorList>
            <person name="Xu H."/>
            <person name="Xu X.-W."/>
            <person name="Shao C."/>
            <person name="Chen S."/>
        </authorList>
    </citation>
    <scope>NUCLEOTIDE SEQUENCE [LARGE SCALE GENOMIC DNA]</scope>
    <source>
        <strain evidence="5">Ysfricsl-2016a</strain>
        <tissue evidence="5">Blood</tissue>
    </source>
</reference>
<feature type="compositionally biased region" description="Polar residues" evidence="3">
    <location>
        <begin position="388"/>
        <end position="409"/>
    </location>
</feature>
<feature type="compositionally biased region" description="Basic and acidic residues" evidence="3">
    <location>
        <begin position="3363"/>
        <end position="3379"/>
    </location>
</feature>
<evidence type="ECO:0000259" key="4">
    <source>
        <dbReference type="PROSITE" id="PS50017"/>
    </source>
</evidence>
<feature type="region of interest" description="Disordered" evidence="3">
    <location>
        <begin position="2025"/>
        <end position="2051"/>
    </location>
</feature>
<feature type="compositionally biased region" description="Basic and acidic residues" evidence="3">
    <location>
        <begin position="229"/>
        <end position="241"/>
    </location>
</feature>
<feature type="region of interest" description="Disordered" evidence="3">
    <location>
        <begin position="2995"/>
        <end position="3075"/>
    </location>
</feature>
<feature type="compositionally biased region" description="Polar residues" evidence="3">
    <location>
        <begin position="1305"/>
        <end position="1330"/>
    </location>
</feature>
<feature type="region of interest" description="Disordered" evidence="3">
    <location>
        <begin position="5006"/>
        <end position="5033"/>
    </location>
</feature>
<feature type="region of interest" description="Disordered" evidence="3">
    <location>
        <begin position="3363"/>
        <end position="3386"/>
    </location>
</feature>
<feature type="region of interest" description="Disordered" evidence="3">
    <location>
        <begin position="3405"/>
        <end position="3466"/>
    </location>
</feature>
<feature type="domain" description="Death" evidence="4">
    <location>
        <begin position="1571"/>
        <end position="1655"/>
    </location>
</feature>
<dbReference type="SMART" id="SM00005">
    <property type="entry name" value="DEATH"/>
    <property type="match status" value="1"/>
</dbReference>
<feature type="compositionally biased region" description="Basic and acidic residues" evidence="3">
    <location>
        <begin position="410"/>
        <end position="426"/>
    </location>
</feature>
<feature type="compositionally biased region" description="Polar residues" evidence="3">
    <location>
        <begin position="1044"/>
        <end position="1055"/>
    </location>
</feature>
<comment type="caution">
    <text evidence="5">The sequence shown here is derived from an EMBL/GenBank/DDBJ whole genome shotgun (WGS) entry which is preliminary data.</text>
</comment>
<feature type="compositionally biased region" description="Polar residues" evidence="3">
    <location>
        <begin position="532"/>
        <end position="547"/>
    </location>
</feature>
<dbReference type="PROSITE" id="PS50017">
    <property type="entry name" value="DEATH_DOMAIN"/>
    <property type="match status" value="1"/>
</dbReference>
<feature type="compositionally biased region" description="Basic and acidic residues" evidence="3">
    <location>
        <begin position="1372"/>
        <end position="1398"/>
    </location>
</feature>
<dbReference type="InterPro" id="IPR051165">
    <property type="entry name" value="Multifunctional_ANK_Repeat"/>
</dbReference>
<feature type="region of interest" description="Disordered" evidence="3">
    <location>
        <begin position="2188"/>
        <end position="2209"/>
    </location>
</feature>
<feature type="compositionally biased region" description="Basic and acidic residues" evidence="3">
    <location>
        <begin position="1463"/>
        <end position="1475"/>
    </location>
</feature>
<dbReference type="PANTHER" id="PTHR24123:SF49">
    <property type="entry name" value="ANKYRIN-2-LIKE ISOFORM X1"/>
    <property type="match status" value="1"/>
</dbReference>
<organism evidence="5 6">
    <name type="scientific">Scophthalmus maximus</name>
    <name type="common">Turbot</name>
    <name type="synonym">Psetta maxima</name>
    <dbReference type="NCBI Taxonomy" id="52904"/>
    <lineage>
        <taxon>Eukaryota</taxon>
        <taxon>Metazoa</taxon>
        <taxon>Chordata</taxon>
        <taxon>Craniata</taxon>
        <taxon>Vertebrata</taxon>
        <taxon>Euteleostomi</taxon>
        <taxon>Actinopterygii</taxon>
        <taxon>Neopterygii</taxon>
        <taxon>Teleostei</taxon>
        <taxon>Neoteleostei</taxon>
        <taxon>Acanthomorphata</taxon>
        <taxon>Carangaria</taxon>
        <taxon>Pleuronectiformes</taxon>
        <taxon>Pleuronectoidei</taxon>
        <taxon>Scophthalmidae</taxon>
        <taxon>Scophthalmus</taxon>
    </lineage>
</organism>
<feature type="compositionally biased region" description="Polar residues" evidence="3">
    <location>
        <begin position="1920"/>
        <end position="1931"/>
    </location>
</feature>
<dbReference type="InterPro" id="IPR011029">
    <property type="entry name" value="DEATH-like_dom_sf"/>
</dbReference>
<feature type="region of interest" description="Disordered" evidence="3">
    <location>
        <begin position="1140"/>
        <end position="1515"/>
    </location>
</feature>
<feature type="compositionally biased region" description="Polar residues" evidence="3">
    <location>
        <begin position="1729"/>
        <end position="1740"/>
    </location>
</feature>
<feature type="compositionally biased region" description="Polar residues" evidence="3">
    <location>
        <begin position="555"/>
        <end position="593"/>
    </location>
</feature>
<feature type="region of interest" description="Disordered" evidence="3">
    <location>
        <begin position="3614"/>
        <end position="3643"/>
    </location>
</feature>
<feature type="compositionally biased region" description="Polar residues" evidence="3">
    <location>
        <begin position="1253"/>
        <end position="1277"/>
    </location>
</feature>
<feature type="region of interest" description="Disordered" evidence="3">
    <location>
        <begin position="1080"/>
        <end position="1115"/>
    </location>
</feature>
<feature type="compositionally biased region" description="Basic and acidic residues" evidence="3">
    <location>
        <begin position="3619"/>
        <end position="3635"/>
    </location>
</feature>
<feature type="compositionally biased region" description="Low complexity" evidence="3">
    <location>
        <begin position="1278"/>
        <end position="1294"/>
    </location>
</feature>
<evidence type="ECO:0000313" key="5">
    <source>
        <dbReference type="EMBL" id="KAF0039012.1"/>
    </source>
</evidence>
<feature type="compositionally biased region" description="Polar residues" evidence="3">
    <location>
        <begin position="499"/>
        <end position="515"/>
    </location>
</feature>
<feature type="region of interest" description="Disordered" evidence="3">
    <location>
        <begin position="2695"/>
        <end position="2714"/>
    </location>
</feature>
<protein>
    <recommendedName>
        <fullName evidence="4">Death domain-containing protein</fullName>
    </recommendedName>
</protein>
<feature type="region of interest" description="Disordered" evidence="3">
    <location>
        <begin position="217"/>
        <end position="792"/>
    </location>
</feature>
<feature type="compositionally biased region" description="Low complexity" evidence="3">
    <location>
        <begin position="2195"/>
        <end position="2209"/>
    </location>
</feature>
<feature type="compositionally biased region" description="Low complexity" evidence="3">
    <location>
        <begin position="1932"/>
        <end position="1946"/>
    </location>
</feature>
<dbReference type="EMBL" id="VEVO01000008">
    <property type="protein sequence ID" value="KAF0039012.1"/>
    <property type="molecule type" value="Genomic_DNA"/>
</dbReference>
<evidence type="ECO:0000256" key="2">
    <source>
        <dbReference type="ARBA" id="ARBA00023043"/>
    </source>
</evidence>
<feature type="compositionally biased region" description="Basic and acidic residues" evidence="3">
    <location>
        <begin position="948"/>
        <end position="970"/>
    </location>
</feature>
<sequence length="5421" mass="598228">MIPAVCSNPVLTTFSNVCLLSFEYLIFFTPYLLFFHMEDEETETSVLKSELIREPDLLSDVSEMKQDLIKMTAILTADSTEKSPTLGGCGLEKGTEDISGEPLEIMEKDLEKVKEDLEKVSEILRSGTYESKVSEEAAKAARILEEWVLLSDSEIEQAKKMATLEIQEPVLRESRANRGAPRPKAIKDSGDLKEYLLDAPLKAKKEPAIQERFTDVELRKSAKATTPTKVHDKTIAGDLKKPVRRKGKDHGQAEQSTEAGALLSVSTAPTPASPVSPVVEETPIGSIKDKVKALQQKVEAEQKSKKVTGSTPSQLPVMGKPSPKDKESPKSKKGPPKSPKSELEKLETMSVKELMQAFQTGQNPSKRKSGLFEPTTSRSEKTTKSETIQPKSITKAITSRVSQELSLDSKTLKKETTQQERKKETKTVASAHSELTETVDFGNGGLDDSSDSLKHEGAADSLTASSGDGTTHLSSEDSYKHEGLATPGTSPESLCLSPKTGQRTNSSPASKAVQKQSKDTEKSGHTGVGATGDQQATELTLPVSTSKAADDHTTSESISGGRSESKPSKPQNLTKRISETVETFLSQDESPNHQLDLPLICSPTSRSFSQRKESLELPLKQDSEALSPLADDSLTISHRDSLEGSPLMEENSSHKSPDSIEPSPTRESPPHDSLESSPVEQKNYPFLPLTLFPPGNTKSSEFPHDALRGRLLRDHEASADDDSCEQTSQMTSSGKSPLSPDTPSSEEVSYEVNPKPPDHTFLSVPSKPAVIPEDPGEEDTSDSYEAKRKITPEEEMFKMAAKIKTFDEMEQEAKSNKKSRKDLFPSANATIGDGSYETLEATSENLSQSECGLHRSTEDSKLAVFFDPHNKVQPPSPFSAGLHDGSHSKEVKNTTTASITSEGPNSVSDQHPSKSKLETSQEQRLSPSLKSDKDSSAKNTTETSNTENRTDEQKEECLRTSMENKGDSKNGQELGVSRLLTGTIKQASNITDEIKGGHTLAPEATLGETVATDQTKEMFKPEVCIYDDTEEDDEALEPPRTESKGVTANVDTDSWSAMREDDATFAARVKEEEQKILNLVVDRHSLQATPDTTPGRTPTEESTPNSEPNPFLFQEGKLFEMTRSGAIDMTKRNYEEEGGGFAFFQISEQPLEEPHLAEASQEGSRSAAEPVVGLKLILEVKPEEGEKSKETPDSQLQSPPDGDQTPSKADASKSKIPKMGILASAKSTKKDQTSPETVNTKTDKNENEGSFDLDTSFSDQMITNVQTAETTVTRSVYSEQGQESSDSSPEEPQSVIETPKPTGKAKQSASTSVKKTPVKTQAKSATQGRGKSTIPSPSNVTSSSTTLKKEASFTSESKSKIPIKASTIKPDSTLKRVESNLDKKLKVLKKDTRRKSETDAGPSVDVKSKTPSSKAKSFCEGESTGPTAKKKQGRVEPGKPKGFQSRLPVRGKSGQSSHPPAPTKEKSEPRKKSIEFFEEISDEAAKLVARLAQAETENEQEAAAANSDDDSSLIDPSSIERETFSEMQFPPSGDVFPIRPLWDDPVERQMQRIPDDKVQSKVDPKDEAERKEQRLVIMADHLGFSWTELARELDFSEERINLIRIENPNSLQDQSHALLKLWAEREGKHATETTLIKRLTNINRMDIVHLIETKIIKSTQEETSSHTYAEIERTIALDHSEGFSALHEDIESPRPGRRTKTAPRSPGSGQEVPMVSAEDLSCLSSLQETTGRLETDSTATGLHRNAKKEKLQKETTFSSQRTYKEMTDSVHTGSFKQVSPSFTLYRTSPYNPRSHVIDPVYKGGPKLGTHTTLPPYPSVDPFDDEGAAGYEGAEGGVEWSLECLQTTHAEYDFDSLSLSRWRESSSSSRTGVCESRPLSMTDFGDSLIECEQAEQDFRKMSMELTETDVVSEKVFFTEGSTSQQMPASSQPTPGTSSVSLTTSTESMQTKQKRHMDEVSRRLYEVLYGYDVELIDSDNEDVSAICMDAPPEDTIQAGVTTDEVEGASRNTKIKEVSQTTSLGDLDLRSSEGLNQNQDTTTHELVGSSDASHSIPSLISQKAKSMSSVKFIQLSHDSTFEKTLSFRPNQPENEAVFLTDSTPDIEASRLRSCLPESVSETTGEPYSSVHHRSSSPECLTDTAILLTESRVSSPESALSINGLNVFALDSPVPQFRPLSPLPPPVFPWETSDRASAQGQPLLSPPGGTSLLLSSEAEERPLTPMVSNKKPFGRPVSLCSDYSSEIFISPQSLTFDIEDRTSSPESVILETKQWLFTCCETVTASPDFNDMRSSSHESIGSITAHWLLPPDSPIPEFRHAVSDSFMTCEYKSSSPESVFSDKDFDTGLLLTMSFEDRPSSPESAASVNEYKALSPDSAVPKFSFNWPDKPIVMIGERSISPESVCSDVEYGSMSPTSLSPEKRSSSPATVKFGDESEYVLPVTGHTVPSTKLIESSQIEYDSTSVDQKPKSPEAFVFDIRNKPTTTMELGSEYDDEWVMICLSDIDKRQPSPKPVSYYRPVSPQPVTLGIRASSPVTETLKESVLSDTEYETGPLLSHFKDMLFPPNSSGSIINFGSLSNPVADLSPEEDKALQPTYATIYLEDTFIAKQFEAKSNVIVDLEKLRNEEKSKSFVLSKSLEENPKKYSETEAPKVQLAVPGVRQSDILTPLAGAKDFSTAFQSVKLDYGTVQNVTKYQNESSQRITKPHNETQASDQTLSQEIASYDLPLSLALITTVPKDQNTPRESSMSVSQHHVPLCSTEYSVPVCTLMNDAKLWKLISQIRDPQYIGNPSMSETGVFQFAETMTESNQTNSDKAVGDETAGLRSESNLRPLLPDSEAEYRPVSQGSLGMLESFRQDSSHSGRSVGSQLALTPDSPIPQYLNSFPVLYHRSVSTESALSDRELETNLNISFLYEDRPASPDSVSSINIYRALSVDSPISEFRQSSPDSVNVDRPLSPESCVPVFWQTLPELSVSTTLERSLSPVSEGEYGAMSLSQHCSEMRPSSQDSVMSGDNNSGDLPIPKFKTGLTKSVLGSAHRSSSPKSGTSDIEWGQSSKDIVVSKQRPDSPESTVSETTERVLGASSQILRATHVPVYKFVYDAELRKLISQICDLHYIGETFCSKTGFFEFTRTRTEKVLKNSDVNEESEDSMKLDITDPSDADVLQAAQAKIEGEERPVSPYSESEYRPLSAGELTLISKLTSDSPEFLKDLSPDSPVPQFSGEYSPQSPVSDEESDLCIPCLFNEIRPSSPISLVSSDENRAFPIDLHLPDFTPAVSGPVTPSVEYRPSSPESVHSDIEYQFSTSDDFTDQRVDSPESAAFILEEKQSTAGTFRENQLIRQLYDHQYVEVFECVDNGKEHVLLDPDAEETGRPKSPDPETKYQPLLHKSLKSKSVLTHCQEMGNSEDKYRSLSTDLPIPQSSVSVSQSENHTEASSGPKSVAPELEDSSESDIEERRGPPDSVTSEIEIRPISPEFVMEYMPVSPQSPTLTTDIRTSYLDSKSVNKFRSLLPDSPLPQLSQNIESLVLVEGNRSSTPLSVISDTETDVPDMSFVEAQQTSFTSDSENELRALSPDSSKPVFRQAILNPTLLIDEFRSTSPGSVCYTDIECENGSFPSVSNEHRSQSPDSVASRDENQALSSDPPIPQYIARQAEPFPSFAGFRSASPESATSDVEYAPLINSPLDTENRPDSPESFISEVENRPLSPDSESEYRHLSPTLLMLTSNFRSSSRESIVSLNEFRALSPDSPIPVSRQETSITYMEYRSSSPESVLSDFEVEMDLPFSMLFEDRPSSPESLSSVSKNIRLSPDSPILEFTPAFAVPYVSSYRSASPQSVASDMEFAPFMLQLLDDKGRPDSPQSVLSFSEYHRLSPESPIPHYTPREPFIFTVNPRFSSPGSFFSNEDLETDMCVPWLFGDRAASSDSTPPKDEFGPLSPDSPFPEFTQSLQESFITHMHSDLEMELPLPTFLESRPLSPEFQASIRLSPDSPVPDFMPPMFELPKTIFGNRSTSPKSACSDIEYIVISLESQVYDNRPASPGSGASVDEYHSLSPDSPIPEYRPAVPECVIVNVGYRSYSPESIESGVERGFGEFLMSTNYGVENRQDSPESKRVEEQVRLLSMESIPLECKPLSPDSPFPSFTQDVLETKTTETSYGHLSPSSKLSTAQYNVAYSASFDIDVADMRKLSTQSDRSEEEFKHLSPESPKPNFAKTTVGYLMTVRDLSPTEFSDSNNFTQTLGRLCAEDRSSPESIESDKEKLLLEPKSSITESKVPTATEATIDNAGLSTTIVPSSPEESAVLVAEYNLINDVQLWKLISQVRDPQYSGETFSSKTGFLQFIGSKVEYERSVPDGKQDKVNDWQAANATGPQSEVTDPFTTTEAAMDVDGFSCTLSAQIISDTPALESPPPMIETFWSPGAVTYRETKYTFEIPSANSDNEWEFVSVSDTEVDDLRYSPESLIDYRPMSYHSAMSLESLTSVNEFRPLSPDSPLPEFTTSLPECVTFLRSASSSPETLASDIDYMLVDLETQLAGYIPMSLESAMLADKRASSPESMAEFNENRSLSPDSPIPQFTVSLEECTTTHRSSSPESMSSDSDCELMLTSSRAAEIERPSSPESFSSIDEFKRLLPDSPIPEFMRILSSYFMDATPFERSSSPGSLSSDFEFDAFPNDCWIDDSARPLSPQSVELEEELGFCCEDTNRLVSKQKLLSYVTSSLLPELDSSILNKNQMTVSPLIIQNSETISKEVHTNPECQIRPVSDTRVISYDEWKHHGSEAESITTLQTTACEEDFRKDFTVKYSPVQDVKKKEEEILHICAGEPKNKTANQRDPPQTPEETKFQTDDEVLFASTATEDPAKIDVLLSENKPMKPFPLQLLGQNSNMTHQTVTQVLPLLEKTFCVMSDRLHGYSEWELSTKEAQSSELFSPTSSQFLVPPDYEAVFSGHQTLKVPECCQASLNDLSPVSPVFSDSAQVVAEVSTKKELETAEDFDFSPDFNRVLSEFKKTVSELESEEPKDPAKELSMGSESPQHSDSDMEFFDCRQAFSDFSESEDVKLEPEISYHISDPSSPMPGSSPDIGFVKGNPRYTSHPFLHVEDYKGFSSGSESLGEFAYDSEGSRECRTERDLPECEELPSRDQAGYFDDDDFLGREIAEQLGMLSSDSSEEEVLTTRVVRRRVIIQADNLPDIPSQTVTEEKYMDEHGNRVVKKITRKVIHKYVSADGMESQEVSIEGSHQETVHIEEGDTVSRVVKRTVLHSEGDQKELTFLKPPALGTATSSEFEMEPVQGRKVSKVVKTTVVKGKRMEKQTGDPSLAADLPSAREDFEKALSYAGGFGKAFLPHVVEKELVQDDGCVVRRSHMRKSRTQKRTVVRDDQGKHVHLERLDDTPDARHPDALQQYLHRLLQDYCEDNQEEEEEESLD</sequence>